<comment type="caution">
    <text evidence="2">The sequence shown here is derived from an EMBL/GenBank/DDBJ whole genome shotgun (WGS) entry which is preliminary data.</text>
</comment>
<dbReference type="EC" id="3.2.1.18" evidence="2"/>
<feature type="domain" description="Sialidase" evidence="1">
    <location>
        <begin position="47"/>
        <end position="377"/>
    </location>
</feature>
<dbReference type="GO" id="GO:0004308">
    <property type="term" value="F:exo-alpha-sialidase activity"/>
    <property type="evidence" value="ECO:0007669"/>
    <property type="project" value="UniProtKB-EC"/>
</dbReference>
<keyword evidence="2" id="KW-0326">Glycosidase</keyword>
<dbReference type="PANTHER" id="PTHR43752:SF2">
    <property type="entry name" value="BNR_ASP-BOX REPEAT FAMILY PROTEIN"/>
    <property type="match status" value="1"/>
</dbReference>
<organism evidence="2 3">
    <name type="scientific">Pseudaquabacterium rugosum</name>
    <dbReference type="NCBI Taxonomy" id="2984194"/>
    <lineage>
        <taxon>Bacteria</taxon>
        <taxon>Pseudomonadati</taxon>
        <taxon>Pseudomonadota</taxon>
        <taxon>Betaproteobacteria</taxon>
        <taxon>Burkholderiales</taxon>
        <taxon>Sphaerotilaceae</taxon>
        <taxon>Pseudaquabacterium</taxon>
    </lineage>
</organism>
<dbReference type="CDD" id="cd15482">
    <property type="entry name" value="Sialidase_non-viral"/>
    <property type="match status" value="1"/>
</dbReference>
<dbReference type="RefSeq" id="WP_341376767.1">
    <property type="nucleotide sequence ID" value="NZ_JBBUTF010000035.1"/>
</dbReference>
<keyword evidence="2" id="KW-0378">Hydrolase</keyword>
<reference evidence="2 3" key="1">
    <citation type="submission" date="2024-04" db="EMBL/GenBank/DDBJ databases">
        <title>Novel species of the genus Ideonella isolated from streams.</title>
        <authorList>
            <person name="Lu H."/>
        </authorList>
    </citation>
    <scope>NUCLEOTIDE SEQUENCE [LARGE SCALE GENOMIC DNA]</scope>
    <source>
        <strain evidence="2 3">BYS139W</strain>
    </source>
</reference>
<dbReference type="PANTHER" id="PTHR43752">
    <property type="entry name" value="BNR/ASP-BOX REPEAT FAMILY PROTEIN"/>
    <property type="match status" value="1"/>
</dbReference>
<protein>
    <submittedName>
        <fullName evidence="2">Exo-alpha-sialidase</fullName>
        <ecNumber evidence="2">3.2.1.18</ecNumber>
    </submittedName>
</protein>
<dbReference type="InterPro" id="IPR011040">
    <property type="entry name" value="Sialidase"/>
</dbReference>
<evidence type="ECO:0000313" key="3">
    <source>
        <dbReference type="Proteomes" id="UP001368500"/>
    </source>
</evidence>
<gene>
    <name evidence="2" type="ORF">AACH11_23735</name>
</gene>
<dbReference type="Gene3D" id="2.120.10.10">
    <property type="match status" value="1"/>
</dbReference>
<accession>A0ABU9BJ55</accession>
<keyword evidence="3" id="KW-1185">Reference proteome</keyword>
<dbReference type="InterPro" id="IPR036278">
    <property type="entry name" value="Sialidase_sf"/>
</dbReference>
<dbReference type="Proteomes" id="UP001368500">
    <property type="component" value="Unassembled WGS sequence"/>
</dbReference>
<proteinExistence type="predicted"/>
<evidence type="ECO:0000313" key="2">
    <source>
        <dbReference type="EMBL" id="MEK8028980.1"/>
    </source>
</evidence>
<name>A0ABU9BJ55_9BURK</name>
<dbReference type="EMBL" id="JBBUTF010000035">
    <property type="protein sequence ID" value="MEK8028980.1"/>
    <property type="molecule type" value="Genomic_DNA"/>
</dbReference>
<evidence type="ECO:0000259" key="1">
    <source>
        <dbReference type="Pfam" id="PF13088"/>
    </source>
</evidence>
<sequence length="399" mass="43419">MTASTSWLEGARAAGDASGLASGLLADDLPAPTVQCHAANLMPLADGSLGCVWFGGTQEGVADISVWFARRTAQGWSVPQQLSHDAARSEQNPILWPAPDGTLWLLHTAQRSGHQDTAIVRVRRSTDGGHSWSAPEALLPDTGLFVRHPPVVHQGRWLLPIWHCRTVGGARWSGDADDSAVLVSTDAGRSWTEHAVPDSLGAVHMNIVPARDGQGLLAFYRSRWADHVWRSTSADGVRWSAPQPTVLPNNNSSIQVIRLQHGTHAGWLAMVFNAISAEQATERRVSLYDEIEDETEGPDATPAATYAAPAAARSAFWGTPRAPMTLALSDDDGLSWPIRRDLETGDGYCMTNNSAEQRNRELSYPSLVQTPDGVLHVAYTHHRQRIRHLAITDDWLSRA</sequence>
<dbReference type="Pfam" id="PF13088">
    <property type="entry name" value="BNR_2"/>
    <property type="match status" value="1"/>
</dbReference>
<dbReference type="SUPFAM" id="SSF50939">
    <property type="entry name" value="Sialidases"/>
    <property type="match status" value="1"/>
</dbReference>